<sequence>MNAVSVSKPVPIGATHRASAHCLSIGARTERSTAQTLQLSSLRLSHCPIGCVWLETIIGSERSTTSRDSVDRESDEYEEVVREEDNA</sequence>
<dbReference type="EMBL" id="OC866996">
    <property type="protein sequence ID" value="CAD7633262.1"/>
    <property type="molecule type" value="Genomic_DNA"/>
</dbReference>
<name>A0A7R9L1C8_9ACAR</name>
<proteinExistence type="predicted"/>
<dbReference type="EMBL" id="CAJPIZ010012421">
    <property type="protein sequence ID" value="CAG2113692.1"/>
    <property type="molecule type" value="Genomic_DNA"/>
</dbReference>
<dbReference type="Proteomes" id="UP000759131">
    <property type="component" value="Unassembled WGS sequence"/>
</dbReference>
<keyword evidence="3" id="KW-1185">Reference proteome</keyword>
<feature type="region of interest" description="Disordered" evidence="1">
    <location>
        <begin position="62"/>
        <end position="87"/>
    </location>
</feature>
<protein>
    <submittedName>
        <fullName evidence="2">Uncharacterized protein</fullName>
    </submittedName>
</protein>
<accession>A0A7R9L1C8</accession>
<reference evidence="2" key="1">
    <citation type="submission" date="2020-11" db="EMBL/GenBank/DDBJ databases">
        <authorList>
            <person name="Tran Van P."/>
        </authorList>
    </citation>
    <scope>NUCLEOTIDE SEQUENCE</scope>
</reference>
<dbReference type="AlphaFoldDB" id="A0A7R9L1C8"/>
<evidence type="ECO:0000313" key="2">
    <source>
        <dbReference type="EMBL" id="CAD7633262.1"/>
    </source>
</evidence>
<evidence type="ECO:0000313" key="3">
    <source>
        <dbReference type="Proteomes" id="UP000759131"/>
    </source>
</evidence>
<organism evidence="2">
    <name type="scientific">Medioppia subpectinata</name>
    <dbReference type="NCBI Taxonomy" id="1979941"/>
    <lineage>
        <taxon>Eukaryota</taxon>
        <taxon>Metazoa</taxon>
        <taxon>Ecdysozoa</taxon>
        <taxon>Arthropoda</taxon>
        <taxon>Chelicerata</taxon>
        <taxon>Arachnida</taxon>
        <taxon>Acari</taxon>
        <taxon>Acariformes</taxon>
        <taxon>Sarcoptiformes</taxon>
        <taxon>Oribatida</taxon>
        <taxon>Brachypylina</taxon>
        <taxon>Oppioidea</taxon>
        <taxon>Oppiidae</taxon>
        <taxon>Medioppia</taxon>
    </lineage>
</organism>
<gene>
    <name evidence="2" type="ORF">OSB1V03_LOCUS13659</name>
</gene>
<evidence type="ECO:0000256" key="1">
    <source>
        <dbReference type="SAM" id="MobiDB-lite"/>
    </source>
</evidence>